<gene>
    <name evidence="6" type="ORF">CKO31_12440</name>
</gene>
<dbReference type="InterPro" id="IPR003439">
    <property type="entry name" value="ABC_transporter-like_ATP-bd"/>
</dbReference>
<evidence type="ECO:0000313" key="7">
    <source>
        <dbReference type="Proteomes" id="UP000748752"/>
    </source>
</evidence>
<evidence type="ECO:0000256" key="3">
    <source>
        <dbReference type="ARBA" id="ARBA00022741"/>
    </source>
</evidence>
<keyword evidence="2" id="KW-0813">Transport</keyword>
<dbReference type="SUPFAM" id="SSF52540">
    <property type="entry name" value="P-loop containing nucleoside triphosphate hydrolases"/>
    <property type="match status" value="1"/>
</dbReference>
<dbReference type="InterPro" id="IPR003593">
    <property type="entry name" value="AAA+_ATPase"/>
</dbReference>
<dbReference type="Gene3D" id="3.40.50.300">
    <property type="entry name" value="P-loop containing nucleotide triphosphate hydrolases"/>
    <property type="match status" value="1"/>
</dbReference>
<dbReference type="Pfam" id="PF00005">
    <property type="entry name" value="ABC_tran"/>
    <property type="match status" value="1"/>
</dbReference>
<keyword evidence="7" id="KW-1185">Reference proteome</keyword>
<protein>
    <submittedName>
        <fullName evidence="6">ABC transporter</fullName>
    </submittedName>
</protein>
<evidence type="ECO:0000259" key="5">
    <source>
        <dbReference type="PROSITE" id="PS50893"/>
    </source>
</evidence>
<dbReference type="InterPro" id="IPR027417">
    <property type="entry name" value="P-loop_NTPase"/>
</dbReference>
<dbReference type="PROSITE" id="PS00211">
    <property type="entry name" value="ABC_TRANSPORTER_1"/>
    <property type="match status" value="1"/>
</dbReference>
<proteinExistence type="inferred from homology"/>
<keyword evidence="4" id="KW-0067">ATP-binding</keyword>
<evidence type="ECO:0000256" key="4">
    <source>
        <dbReference type="ARBA" id="ARBA00022840"/>
    </source>
</evidence>
<dbReference type="PROSITE" id="PS50893">
    <property type="entry name" value="ABC_TRANSPORTER_2"/>
    <property type="match status" value="1"/>
</dbReference>
<evidence type="ECO:0000256" key="1">
    <source>
        <dbReference type="ARBA" id="ARBA00005417"/>
    </source>
</evidence>
<keyword evidence="3" id="KW-0547">Nucleotide-binding</keyword>
<dbReference type="PANTHER" id="PTHR24220">
    <property type="entry name" value="IMPORT ATP-BINDING PROTEIN"/>
    <property type="match status" value="1"/>
</dbReference>
<evidence type="ECO:0000313" key="6">
    <source>
        <dbReference type="EMBL" id="MBK1631537.1"/>
    </source>
</evidence>
<feature type="domain" description="ABC transporter" evidence="5">
    <location>
        <begin position="8"/>
        <end position="246"/>
    </location>
</feature>
<comment type="similarity">
    <text evidence="1">Belongs to the ABC transporter superfamily.</text>
</comment>
<dbReference type="InterPro" id="IPR017911">
    <property type="entry name" value="MacB-like_ATP-bd"/>
</dbReference>
<dbReference type="Proteomes" id="UP000748752">
    <property type="component" value="Unassembled WGS sequence"/>
</dbReference>
<reference evidence="6 7" key="1">
    <citation type="journal article" date="2020" name="Microorganisms">
        <title>Osmotic Adaptation and Compatible Solute Biosynthesis of Phototrophic Bacteria as Revealed from Genome Analyses.</title>
        <authorList>
            <person name="Imhoff J.F."/>
            <person name="Rahn T."/>
            <person name="Kunzel S."/>
            <person name="Keller A."/>
            <person name="Neulinger S.C."/>
        </authorList>
    </citation>
    <scope>NUCLEOTIDE SEQUENCE [LARGE SCALE GENOMIC DNA]</scope>
    <source>
        <strain evidence="6 7">DSM 6210</strain>
    </source>
</reference>
<dbReference type="CDD" id="cd03255">
    <property type="entry name" value="ABC_MJ0796_LolCDE_FtsE"/>
    <property type="match status" value="1"/>
</dbReference>
<dbReference type="InterPro" id="IPR017871">
    <property type="entry name" value="ABC_transporter-like_CS"/>
</dbReference>
<sequence length="246" mass="25243">MNTPEILCRAHGLAKHVSGPGGRLTILHGLSLSVAAGEAVAIVGASGSGKSTLLGLLAGLDAPSDGDVELCGAHLSTLDEDGRAALRGGRVGFVFQNFQLLPTLTALENVSLPLELAAAGAQTTKGNGQVRPDTGLNGHDPSAVAREALARVGLAARAGHYPRQLSGGEQQRVAIARAFAPGPQILFADEPTGNLDLGTGRKIIDLLFALREDAGAALVLVTHDEALAGRCDRRLGMQDGHLEVLP</sequence>
<dbReference type="PANTHER" id="PTHR24220:SF689">
    <property type="entry name" value="LIPOPROTEIN-RELEASING SYSTEM ATP-BINDING PROTEIN LOLD"/>
    <property type="match status" value="1"/>
</dbReference>
<organism evidence="6 7">
    <name type="scientific">Thiohalocapsa halophila</name>
    <dbReference type="NCBI Taxonomy" id="69359"/>
    <lineage>
        <taxon>Bacteria</taxon>
        <taxon>Pseudomonadati</taxon>
        <taxon>Pseudomonadota</taxon>
        <taxon>Gammaproteobacteria</taxon>
        <taxon>Chromatiales</taxon>
        <taxon>Chromatiaceae</taxon>
        <taxon>Thiohalocapsa</taxon>
    </lineage>
</organism>
<dbReference type="SMART" id="SM00382">
    <property type="entry name" value="AAA"/>
    <property type="match status" value="1"/>
</dbReference>
<evidence type="ECO:0000256" key="2">
    <source>
        <dbReference type="ARBA" id="ARBA00022448"/>
    </source>
</evidence>
<accession>A0ABS1CHZ2</accession>
<dbReference type="EMBL" id="NRRV01000027">
    <property type="protein sequence ID" value="MBK1631537.1"/>
    <property type="molecule type" value="Genomic_DNA"/>
</dbReference>
<comment type="caution">
    <text evidence="6">The sequence shown here is derived from an EMBL/GenBank/DDBJ whole genome shotgun (WGS) entry which is preliminary data.</text>
</comment>
<name>A0ABS1CHZ2_9GAMM</name>
<dbReference type="RefSeq" id="WP_200237917.1">
    <property type="nucleotide sequence ID" value="NZ_NRRV01000027.1"/>
</dbReference>
<dbReference type="InterPro" id="IPR015854">
    <property type="entry name" value="ABC_transpr_LolD-like"/>
</dbReference>